<dbReference type="SUPFAM" id="SSF111369">
    <property type="entry name" value="HlyD-like secretion proteins"/>
    <property type="match status" value="1"/>
</dbReference>
<evidence type="ECO:0000256" key="6">
    <source>
        <dbReference type="ARBA" id="ARBA00023136"/>
    </source>
</evidence>
<evidence type="ECO:0000313" key="14">
    <source>
        <dbReference type="Proteomes" id="UP000430120"/>
    </source>
</evidence>
<keyword evidence="3" id="KW-0813">Transport</keyword>
<feature type="region of interest" description="Disordered" evidence="7">
    <location>
        <begin position="372"/>
        <end position="404"/>
    </location>
</feature>
<accession>A0A643FIH9</accession>
<dbReference type="InterPro" id="IPR058624">
    <property type="entry name" value="MdtA-like_HH"/>
</dbReference>
<dbReference type="InterPro" id="IPR058625">
    <property type="entry name" value="MdtA-like_BSH"/>
</dbReference>
<feature type="domain" description="Multidrug resistance protein MdtA-like alpha-helical hairpin" evidence="9">
    <location>
        <begin position="112"/>
        <end position="176"/>
    </location>
</feature>
<feature type="domain" description="Multidrug resistance protein MdtA-like C-terminal permuted SH3" evidence="12">
    <location>
        <begin position="311"/>
        <end position="368"/>
    </location>
</feature>
<proteinExistence type="inferred from homology"/>
<dbReference type="InterPro" id="IPR006143">
    <property type="entry name" value="RND_pump_MFP"/>
</dbReference>
<keyword evidence="4" id="KW-1003">Cell membrane</keyword>
<dbReference type="InterPro" id="IPR058627">
    <property type="entry name" value="MdtA-like_C"/>
</dbReference>
<dbReference type="Gene3D" id="2.40.50.100">
    <property type="match status" value="1"/>
</dbReference>
<dbReference type="OrthoDB" id="9783047at2"/>
<evidence type="ECO:0000259" key="11">
    <source>
        <dbReference type="Pfam" id="PF25944"/>
    </source>
</evidence>
<dbReference type="Pfam" id="PF25917">
    <property type="entry name" value="BSH_RND"/>
    <property type="match status" value="1"/>
</dbReference>
<feature type="domain" description="Multidrug resistance protein MdtA-like beta-barrel" evidence="11">
    <location>
        <begin position="217"/>
        <end position="306"/>
    </location>
</feature>
<comment type="similarity">
    <text evidence="2">Belongs to the membrane fusion protein (MFP) (TC 8.A.1) family.</text>
</comment>
<keyword evidence="5" id="KW-0997">Cell inner membrane</keyword>
<dbReference type="Pfam" id="PF25876">
    <property type="entry name" value="HH_MFP_RND"/>
    <property type="match status" value="1"/>
</dbReference>
<sequence>MNTRARMGWTVVVAVVAAGGWWWQGRGGSGEAGPAGKAGAAPHSQAVTLVTVRQQDMPVQAEAAGTVVPLNTVEVRPQVSTTVRSVAIQEGQFVHQGDLLFTLDDRSDQANLEKARATLLRDQATLADLERQWRRNQELLAQNFVSQGALDSVQAQRDAQVALVASDKAAVRAAEVSAGYNTVRAPLSGRAGAIAVHPGSLVSPTGDPLVTISQIDPIGVSFTLPEAQLPTLLGDGDGPQQQRTPLGVTVLRKAADGGEAAPMTGQLSFLDNTVDSTSGTIKLKARLANPAQALWPGQYVTVRLTLRTLKDAAVLPQAALIIKGDDREVYVVGADQKADLRPVKVLNNDGAWAAVSGVKPGEQVVMEGKENLRPGGSVHVAPTAAPASAASSAGSAPTRAGAGA</sequence>
<feature type="domain" description="Multidrug resistance protein MdtA-like barrel-sandwich hybrid" evidence="10">
    <location>
        <begin position="71"/>
        <end position="204"/>
    </location>
</feature>
<dbReference type="PANTHER" id="PTHR30469">
    <property type="entry name" value="MULTIDRUG RESISTANCE PROTEIN MDTA"/>
    <property type="match status" value="1"/>
</dbReference>
<keyword evidence="14" id="KW-1185">Reference proteome</keyword>
<dbReference type="AlphaFoldDB" id="A0A643FIH9"/>
<comment type="caution">
    <text evidence="13">The sequence shown here is derived from an EMBL/GenBank/DDBJ whole genome shotgun (WGS) entry which is preliminary data.</text>
</comment>
<gene>
    <name evidence="13" type="ORF">F7Q92_03030</name>
</gene>
<dbReference type="PANTHER" id="PTHR30469:SF36">
    <property type="entry name" value="BLL3903 PROTEIN"/>
    <property type="match status" value="1"/>
</dbReference>
<evidence type="ECO:0000313" key="13">
    <source>
        <dbReference type="EMBL" id="KAB0584500.1"/>
    </source>
</evidence>
<keyword evidence="6 8" id="KW-0472">Membrane</keyword>
<dbReference type="GO" id="GO:0015562">
    <property type="term" value="F:efflux transmembrane transporter activity"/>
    <property type="evidence" value="ECO:0007669"/>
    <property type="project" value="TreeGrafter"/>
</dbReference>
<evidence type="ECO:0000256" key="8">
    <source>
        <dbReference type="SAM" id="Phobius"/>
    </source>
</evidence>
<evidence type="ECO:0000256" key="5">
    <source>
        <dbReference type="ARBA" id="ARBA00022519"/>
    </source>
</evidence>
<dbReference type="Proteomes" id="UP000430120">
    <property type="component" value="Unassembled WGS sequence"/>
</dbReference>
<evidence type="ECO:0000256" key="4">
    <source>
        <dbReference type="ARBA" id="ARBA00022475"/>
    </source>
</evidence>
<keyword evidence="8" id="KW-0812">Transmembrane</keyword>
<protein>
    <submittedName>
        <fullName evidence="13">Efflux RND transporter periplasmic adaptor subunit</fullName>
    </submittedName>
</protein>
<dbReference type="Gene3D" id="2.40.30.170">
    <property type="match status" value="1"/>
</dbReference>
<evidence type="ECO:0000259" key="9">
    <source>
        <dbReference type="Pfam" id="PF25876"/>
    </source>
</evidence>
<keyword evidence="8" id="KW-1133">Transmembrane helix</keyword>
<evidence type="ECO:0000259" key="10">
    <source>
        <dbReference type="Pfam" id="PF25917"/>
    </source>
</evidence>
<evidence type="ECO:0000256" key="7">
    <source>
        <dbReference type="SAM" id="MobiDB-lite"/>
    </source>
</evidence>
<dbReference type="NCBIfam" id="TIGR01730">
    <property type="entry name" value="RND_mfp"/>
    <property type="match status" value="1"/>
</dbReference>
<dbReference type="RefSeq" id="WP_151122441.1">
    <property type="nucleotide sequence ID" value="NZ_CP088081.1"/>
</dbReference>
<dbReference type="Pfam" id="PF25944">
    <property type="entry name" value="Beta-barrel_RND"/>
    <property type="match status" value="1"/>
</dbReference>
<evidence type="ECO:0000256" key="3">
    <source>
        <dbReference type="ARBA" id="ARBA00022448"/>
    </source>
</evidence>
<comment type="subcellular location">
    <subcellularLocation>
        <location evidence="1">Cell membrane</location>
    </subcellularLocation>
</comment>
<evidence type="ECO:0000259" key="12">
    <source>
        <dbReference type="Pfam" id="PF25967"/>
    </source>
</evidence>
<name>A0A643FIH9_IDEDE</name>
<reference evidence="13 14" key="1">
    <citation type="submission" date="2019-09" db="EMBL/GenBank/DDBJ databases">
        <title>Draft genome sequences of 48 bacterial type strains from the CCUG.</title>
        <authorList>
            <person name="Tunovic T."/>
            <person name="Pineiro-Iglesias B."/>
            <person name="Unosson C."/>
            <person name="Inganas E."/>
            <person name="Ohlen M."/>
            <person name="Cardew S."/>
            <person name="Jensie-Markopoulos S."/>
            <person name="Salva-Serra F."/>
            <person name="Jaen-Luchoro D."/>
            <person name="Karlsson R."/>
            <person name="Svensson-Stadler L."/>
            <person name="Chun J."/>
            <person name="Moore E."/>
        </authorList>
    </citation>
    <scope>NUCLEOTIDE SEQUENCE [LARGE SCALE GENOMIC DNA]</scope>
    <source>
        <strain evidence="13 14">CCUG 30977</strain>
    </source>
</reference>
<dbReference type="Gene3D" id="1.10.287.470">
    <property type="entry name" value="Helix hairpin bin"/>
    <property type="match status" value="1"/>
</dbReference>
<dbReference type="EMBL" id="VZPB01000005">
    <property type="protein sequence ID" value="KAB0584500.1"/>
    <property type="molecule type" value="Genomic_DNA"/>
</dbReference>
<dbReference type="Gene3D" id="2.40.420.20">
    <property type="match status" value="1"/>
</dbReference>
<dbReference type="InterPro" id="IPR058626">
    <property type="entry name" value="MdtA-like_b-barrel"/>
</dbReference>
<evidence type="ECO:0000256" key="1">
    <source>
        <dbReference type="ARBA" id="ARBA00004236"/>
    </source>
</evidence>
<dbReference type="Pfam" id="PF25967">
    <property type="entry name" value="RND-MFP_C"/>
    <property type="match status" value="1"/>
</dbReference>
<evidence type="ECO:0000256" key="2">
    <source>
        <dbReference type="ARBA" id="ARBA00009477"/>
    </source>
</evidence>
<feature type="compositionally biased region" description="Low complexity" evidence="7">
    <location>
        <begin position="381"/>
        <end position="404"/>
    </location>
</feature>
<dbReference type="GO" id="GO:1990281">
    <property type="term" value="C:efflux pump complex"/>
    <property type="evidence" value="ECO:0007669"/>
    <property type="project" value="TreeGrafter"/>
</dbReference>
<organism evidence="13 14">
    <name type="scientific">Ideonella dechloratans</name>
    <dbReference type="NCBI Taxonomy" id="36863"/>
    <lineage>
        <taxon>Bacteria</taxon>
        <taxon>Pseudomonadati</taxon>
        <taxon>Pseudomonadota</taxon>
        <taxon>Betaproteobacteria</taxon>
        <taxon>Burkholderiales</taxon>
        <taxon>Sphaerotilaceae</taxon>
        <taxon>Ideonella</taxon>
    </lineage>
</organism>
<feature type="transmembrane region" description="Helical" evidence="8">
    <location>
        <begin position="7"/>
        <end position="23"/>
    </location>
</feature>